<sequence length="161" mass="18627">MTSIMSVLKTLEQLVEAHKNLLDIMKEKRTILVEGNIDGLQSILLLESTCVDEILKLEENRMQFVREYLSVKGLVSRNFSLEELLQIENDESIKNKLHSLAKQLRQLIKEISFLNESNQELIQTSLSYVQYTISMHLRKEPSIGYGPNNKNRYMSLLDAKV</sequence>
<comment type="caution">
    <text evidence="3">The sequence shown here is derived from an EMBL/GenBank/DDBJ whole genome shotgun (WGS) entry which is preliminary data.</text>
</comment>
<evidence type="ECO:0000256" key="1">
    <source>
        <dbReference type="ARBA" id="ARBA00022795"/>
    </source>
</evidence>
<dbReference type="EMBL" id="CAKJTG010000023">
    <property type="protein sequence ID" value="CAG9609788.1"/>
    <property type="molecule type" value="Genomic_DNA"/>
</dbReference>
<name>A0A9C7GCN0_9BACI</name>
<dbReference type="SUPFAM" id="SSF140566">
    <property type="entry name" value="FlgN-like"/>
    <property type="match status" value="1"/>
</dbReference>
<dbReference type="RefSeq" id="WP_230498024.1">
    <property type="nucleotide sequence ID" value="NZ_CAKJTG010000023.1"/>
</dbReference>
<protein>
    <recommendedName>
        <fullName evidence="5">Flagellar protein FlgN</fullName>
    </recommendedName>
</protein>
<keyword evidence="4" id="KW-1185">Reference proteome</keyword>
<reference evidence="3" key="1">
    <citation type="submission" date="2021-10" db="EMBL/GenBank/DDBJ databases">
        <authorList>
            <person name="Criscuolo A."/>
        </authorList>
    </citation>
    <scope>NUCLEOTIDE SEQUENCE</scope>
    <source>
        <strain evidence="3">CIP111885</strain>
    </source>
</reference>
<dbReference type="InterPro" id="IPR036679">
    <property type="entry name" value="FlgN-like_sf"/>
</dbReference>
<evidence type="ECO:0000313" key="4">
    <source>
        <dbReference type="Proteomes" id="UP000789845"/>
    </source>
</evidence>
<evidence type="ECO:0000256" key="2">
    <source>
        <dbReference type="SAM" id="Coils"/>
    </source>
</evidence>
<keyword evidence="2" id="KW-0175">Coiled coil</keyword>
<gene>
    <name evidence="3" type="ORF">NEOCIP111885_03531</name>
</gene>
<dbReference type="Pfam" id="PF05130">
    <property type="entry name" value="FlgN"/>
    <property type="match status" value="1"/>
</dbReference>
<proteinExistence type="predicted"/>
<evidence type="ECO:0000313" key="3">
    <source>
        <dbReference type="EMBL" id="CAG9609788.1"/>
    </source>
</evidence>
<accession>A0A9C7GCN0</accession>
<feature type="coiled-coil region" evidence="2">
    <location>
        <begin position="90"/>
        <end position="124"/>
    </location>
</feature>
<dbReference type="Gene3D" id="1.20.58.300">
    <property type="entry name" value="FlgN-like"/>
    <property type="match status" value="1"/>
</dbReference>
<dbReference type="InterPro" id="IPR007809">
    <property type="entry name" value="FlgN-like"/>
</dbReference>
<evidence type="ECO:0008006" key="5">
    <source>
        <dbReference type="Google" id="ProtNLM"/>
    </source>
</evidence>
<dbReference type="GO" id="GO:0044780">
    <property type="term" value="P:bacterial-type flagellum assembly"/>
    <property type="evidence" value="ECO:0007669"/>
    <property type="project" value="InterPro"/>
</dbReference>
<keyword evidence="1" id="KW-1005">Bacterial flagellum biogenesis</keyword>
<dbReference type="AlphaFoldDB" id="A0A9C7GCN0"/>
<dbReference type="Proteomes" id="UP000789845">
    <property type="component" value="Unassembled WGS sequence"/>
</dbReference>
<organism evidence="3 4">
    <name type="scientific">Pseudoneobacillus rhizosphaerae</name>
    <dbReference type="NCBI Taxonomy" id="2880968"/>
    <lineage>
        <taxon>Bacteria</taxon>
        <taxon>Bacillati</taxon>
        <taxon>Bacillota</taxon>
        <taxon>Bacilli</taxon>
        <taxon>Bacillales</taxon>
        <taxon>Bacillaceae</taxon>
        <taxon>Pseudoneobacillus</taxon>
    </lineage>
</organism>